<reference evidence="4" key="2">
    <citation type="submission" date="2025-08" db="UniProtKB">
        <authorList>
            <consortium name="RefSeq"/>
        </authorList>
    </citation>
    <scope>IDENTIFICATION</scope>
    <source>
        <tissue evidence="4">Whole sample</tissue>
    </source>
</reference>
<feature type="chain" id="PRO_5034907960" evidence="1">
    <location>
        <begin position="19"/>
        <end position="481"/>
    </location>
</feature>
<dbReference type="SUPFAM" id="SSF53474">
    <property type="entry name" value="alpha/beta-Hydrolases"/>
    <property type="match status" value="1"/>
</dbReference>
<dbReference type="AlphaFoldDB" id="A0A8B8EG35"/>
<reference evidence="3" key="1">
    <citation type="submission" date="2024-06" db="UniProtKB">
        <authorList>
            <consortium name="RefSeq"/>
        </authorList>
    </citation>
    <scope>NUCLEOTIDE SEQUENCE [LARGE SCALE GENOMIC DNA]</scope>
</reference>
<keyword evidence="1" id="KW-0732">Signal</keyword>
<proteinExistence type="predicted"/>
<dbReference type="Gene3D" id="3.40.50.1820">
    <property type="entry name" value="alpha/beta hydrolase"/>
    <property type="match status" value="1"/>
</dbReference>
<feature type="domain" description="Alpha/beta hydrolase fold-5" evidence="2">
    <location>
        <begin position="39"/>
        <end position="201"/>
    </location>
</feature>
<evidence type="ECO:0000313" key="3">
    <source>
        <dbReference type="Proteomes" id="UP000694844"/>
    </source>
</evidence>
<dbReference type="InterPro" id="IPR029058">
    <property type="entry name" value="AB_hydrolase_fold"/>
</dbReference>
<dbReference type="Proteomes" id="UP000694844">
    <property type="component" value="Chromosome 1"/>
</dbReference>
<gene>
    <name evidence="4" type="primary">LOC111134370</name>
</gene>
<dbReference type="GeneID" id="111134370"/>
<name>A0A8B8EG35_CRAVI</name>
<evidence type="ECO:0000259" key="2">
    <source>
        <dbReference type="Pfam" id="PF12695"/>
    </source>
</evidence>
<organism evidence="3 4">
    <name type="scientific">Crassostrea virginica</name>
    <name type="common">Eastern oyster</name>
    <dbReference type="NCBI Taxonomy" id="6565"/>
    <lineage>
        <taxon>Eukaryota</taxon>
        <taxon>Metazoa</taxon>
        <taxon>Spiralia</taxon>
        <taxon>Lophotrochozoa</taxon>
        <taxon>Mollusca</taxon>
        <taxon>Bivalvia</taxon>
        <taxon>Autobranchia</taxon>
        <taxon>Pteriomorphia</taxon>
        <taxon>Ostreida</taxon>
        <taxon>Ostreoidea</taxon>
        <taxon>Ostreidae</taxon>
        <taxon>Crassostrea</taxon>
    </lineage>
</organism>
<evidence type="ECO:0000313" key="4">
    <source>
        <dbReference type="RefSeq" id="XP_022339040.1"/>
    </source>
</evidence>
<dbReference type="InterPro" id="IPR029059">
    <property type="entry name" value="AB_hydrolase_5"/>
</dbReference>
<dbReference type="KEGG" id="cvn:111134370"/>
<dbReference type="Pfam" id="PF12695">
    <property type="entry name" value="Abhydrolase_5"/>
    <property type="match status" value="1"/>
</dbReference>
<dbReference type="GO" id="GO:0016787">
    <property type="term" value="F:hydrolase activity"/>
    <property type="evidence" value="ECO:0007669"/>
    <property type="project" value="InterPro"/>
</dbReference>
<dbReference type="RefSeq" id="XP_022339040.1">
    <property type="nucleotide sequence ID" value="XM_022483332.1"/>
</dbReference>
<dbReference type="OrthoDB" id="188124at2759"/>
<sequence>MFTFSVFLVFLACGYVDSLSVKVLKPPPAKQGLEGALLIAPGAFIKGEAYEPLGLQIRESCDFRLWVVLLVDFFDNVVNPPQLEQAVSKARIALKDAGFQDTSPVFLAGHSLGGTMVSMYGRKPHNLSGVLLYAAYLTKGHALKDYPVPVMTLSGDLDGLTRITRILITFNELAEDEVSNPKAKYRTPVIVMEGVNHGQFASGEMPSNVATHDLPPDVTNMTAYSQIANYTCSFISNILRNDTESQQILDGGYRNTYNLLQPLMRVKDLDRNKYSTSQWTQTAQKTVIAVRNTSEVYVKSIAFDGQGGKFATSSPQTDVQSSALYVITYTEVTYPSDPFDVTLNPLSPLQIQAKMVSQERAKALLPDGEFGPGNITCKDINEQSILEAFHSSSGTARERYAKKGRQMFLDEDQSTSSQLVWLASQLQLREGSTGLHVRSVKYNTAYNPKHKDSSGLLFCSLLSPFRAMEWIYVDSLRPINS</sequence>
<evidence type="ECO:0000256" key="1">
    <source>
        <dbReference type="SAM" id="SignalP"/>
    </source>
</evidence>
<feature type="signal peptide" evidence="1">
    <location>
        <begin position="1"/>
        <end position="18"/>
    </location>
</feature>
<protein>
    <submittedName>
        <fullName evidence="4">Uncharacterized protein LOC111134370</fullName>
    </submittedName>
</protein>
<keyword evidence="3" id="KW-1185">Reference proteome</keyword>
<accession>A0A8B8EG35</accession>